<name>B7KLB7_GLOC7</name>
<dbReference type="OrthoDB" id="583572at2"/>
<dbReference type="HOGENOM" id="CLU_143365_0_0_3"/>
<dbReference type="eggNOG" id="ENOG50317HP">
    <property type="taxonomic scope" value="Bacteria"/>
</dbReference>
<organism evidence="1 2">
    <name type="scientific">Gloeothece citriformis (strain PCC 7424)</name>
    <name type="common">Cyanothece sp. (strain PCC 7424)</name>
    <dbReference type="NCBI Taxonomy" id="65393"/>
    <lineage>
        <taxon>Bacteria</taxon>
        <taxon>Bacillati</taxon>
        <taxon>Cyanobacteriota</taxon>
        <taxon>Cyanophyceae</taxon>
        <taxon>Oscillatoriophycideae</taxon>
        <taxon>Chroococcales</taxon>
        <taxon>Aphanothecaceae</taxon>
        <taxon>Gloeothece</taxon>
        <taxon>Gloeothece citriformis</taxon>
    </lineage>
</organism>
<evidence type="ECO:0000313" key="2">
    <source>
        <dbReference type="Proteomes" id="UP000002384"/>
    </source>
</evidence>
<dbReference type="Proteomes" id="UP000002384">
    <property type="component" value="Chromosome"/>
</dbReference>
<protein>
    <submittedName>
        <fullName evidence="1">Uncharacterized protein</fullName>
    </submittedName>
</protein>
<accession>B7KLB7</accession>
<dbReference type="KEGG" id="cyc:PCC7424_4118"/>
<evidence type="ECO:0000313" key="1">
    <source>
        <dbReference type="EMBL" id="ACK72489.1"/>
    </source>
</evidence>
<dbReference type="RefSeq" id="WP_015956074.1">
    <property type="nucleotide sequence ID" value="NC_011729.1"/>
</dbReference>
<keyword evidence="2" id="KW-1185">Reference proteome</keyword>
<reference evidence="2" key="1">
    <citation type="journal article" date="2011" name="MBio">
        <title>Novel metabolic attributes of the genus Cyanothece, comprising a group of unicellular nitrogen-fixing Cyanobacteria.</title>
        <authorList>
            <person name="Bandyopadhyay A."/>
            <person name="Elvitigala T."/>
            <person name="Welsh E."/>
            <person name="Stockel J."/>
            <person name="Liberton M."/>
            <person name="Min H."/>
            <person name="Sherman L.A."/>
            <person name="Pakrasi H.B."/>
        </authorList>
    </citation>
    <scope>NUCLEOTIDE SEQUENCE [LARGE SCALE GENOMIC DNA]</scope>
    <source>
        <strain evidence="2">PCC 7424</strain>
    </source>
</reference>
<gene>
    <name evidence="1" type="ordered locus">PCC7424_4118</name>
</gene>
<dbReference type="AlphaFoldDB" id="B7KLB7"/>
<sequence>MDIDYFEQHQCTEFCDNRKEIVARDKGEKREYRIINKDSKKFCKVRVDGCLLTEGEKCDYLILNCTDLLAILVELKGSDTLKALGQIDTSITKCQNYLLDFTIYARIVTSKVNTPDLRSTKAISLKKRLKKLNKSEDKSEEYLMIRSQKFEEKF</sequence>
<dbReference type="STRING" id="65393.PCC7424_4118"/>
<proteinExistence type="predicted"/>
<dbReference type="EMBL" id="CP001291">
    <property type="protein sequence ID" value="ACK72489.1"/>
    <property type="molecule type" value="Genomic_DNA"/>
</dbReference>